<feature type="region of interest" description="Disordered" evidence="1">
    <location>
        <begin position="199"/>
        <end position="221"/>
    </location>
</feature>
<dbReference type="AlphaFoldDB" id="A0AAX1KGB6"/>
<dbReference type="Proteomes" id="UP000595792">
    <property type="component" value="Chromosome"/>
</dbReference>
<dbReference type="RefSeq" id="WP_142988505.1">
    <property type="nucleotide sequence ID" value="NZ_CP015406.2"/>
</dbReference>
<evidence type="ECO:0000313" key="3">
    <source>
        <dbReference type="Proteomes" id="UP000595792"/>
    </source>
</evidence>
<dbReference type="EMBL" id="CP065315">
    <property type="protein sequence ID" value="QQR04895.1"/>
    <property type="molecule type" value="Genomic_DNA"/>
</dbReference>
<proteinExistence type="predicted"/>
<accession>A0AAX1KGB6</accession>
<name>A0AAX1KGB6_FLAPL</name>
<evidence type="ECO:0000313" key="2">
    <source>
        <dbReference type="EMBL" id="QQR04895.1"/>
    </source>
</evidence>
<protein>
    <recommendedName>
        <fullName evidence="4">Helix-turn-helix domain-containing protein</fullName>
    </recommendedName>
</protein>
<sequence length="221" mass="25806">MTYIDYLNEFNRWIENNHLTLPAQVLYFRLLNVFNRAGWPEWVPVDTIRLQVMTNGLSKPSAYRARDELVKAGFIRYKQGKKGAPSRYSLSEQSNSGIDSLQETLHKPLQFPLQNPLQETLPIYKTKTKTKTKEKTPTESKRKVFVPPTVDEVREYCLARKNGIDPQEFVDYYSARGWMLGKAKMKDWKAAVRTWEKRRKGGNHDQTERYFTAADIPGRND</sequence>
<organism evidence="2 3">
    <name type="scientific">Flavonifractor plautii</name>
    <name type="common">Fusobacterium plautii</name>
    <dbReference type="NCBI Taxonomy" id="292800"/>
    <lineage>
        <taxon>Bacteria</taxon>
        <taxon>Bacillati</taxon>
        <taxon>Bacillota</taxon>
        <taxon>Clostridia</taxon>
        <taxon>Eubacteriales</taxon>
        <taxon>Oscillospiraceae</taxon>
        <taxon>Flavonifractor</taxon>
    </lineage>
</organism>
<reference evidence="2 3" key="1">
    <citation type="submission" date="2020-11" db="EMBL/GenBank/DDBJ databases">
        <title>Closed and high quality bacterial genomes of the OMM12 community.</title>
        <authorList>
            <person name="Marbouty M."/>
            <person name="Lamy-Besnier Q."/>
            <person name="Debarbieux L."/>
            <person name="Koszul R."/>
        </authorList>
    </citation>
    <scope>NUCLEOTIDE SEQUENCE [LARGE SCALE GENOMIC DNA]</scope>
    <source>
        <strain evidence="2 3">YL31</strain>
    </source>
</reference>
<gene>
    <name evidence="2" type="ORF">I5Q84_13020</name>
</gene>
<evidence type="ECO:0008006" key="4">
    <source>
        <dbReference type="Google" id="ProtNLM"/>
    </source>
</evidence>
<evidence type="ECO:0000256" key="1">
    <source>
        <dbReference type="SAM" id="MobiDB-lite"/>
    </source>
</evidence>